<evidence type="ECO:0000256" key="1">
    <source>
        <dbReference type="ARBA" id="ARBA00022801"/>
    </source>
</evidence>
<keyword evidence="2 4" id="KW-0442">Lipid degradation</keyword>
<dbReference type="InterPro" id="IPR002641">
    <property type="entry name" value="PNPLA_dom"/>
</dbReference>
<dbReference type="SUPFAM" id="SSF52151">
    <property type="entry name" value="FabD/lysophospholipase-like"/>
    <property type="match status" value="1"/>
</dbReference>
<feature type="short sequence motif" description="GXGXXG" evidence="4">
    <location>
        <begin position="11"/>
        <end position="16"/>
    </location>
</feature>
<feature type="active site" description="Proton acceptor" evidence="4">
    <location>
        <position position="163"/>
    </location>
</feature>
<dbReference type="PANTHER" id="PTHR14226:SF25">
    <property type="entry name" value="PHOSPHOESTERASE"/>
    <property type="match status" value="1"/>
</dbReference>
<evidence type="ECO:0000256" key="3">
    <source>
        <dbReference type="ARBA" id="ARBA00023098"/>
    </source>
</evidence>
<organism evidence="6 7">
    <name type="scientific">Anaerosalibacter bizertensis</name>
    <dbReference type="NCBI Taxonomy" id="932217"/>
    <lineage>
        <taxon>Bacteria</taxon>
        <taxon>Bacillati</taxon>
        <taxon>Bacillota</taxon>
        <taxon>Tissierellia</taxon>
        <taxon>Tissierellales</taxon>
        <taxon>Sporanaerobacteraceae</taxon>
        <taxon>Anaerosalibacter</taxon>
    </lineage>
</organism>
<accession>A0A844FG71</accession>
<dbReference type="AlphaFoldDB" id="A0A844FG71"/>
<evidence type="ECO:0000313" key="7">
    <source>
        <dbReference type="Proteomes" id="UP000462760"/>
    </source>
</evidence>
<dbReference type="OrthoDB" id="9770965at2"/>
<dbReference type="Proteomes" id="UP000462760">
    <property type="component" value="Unassembled WGS sequence"/>
</dbReference>
<protein>
    <submittedName>
        <fullName evidence="6">Patatin family protein</fullName>
    </submittedName>
</protein>
<dbReference type="CDD" id="cd07208">
    <property type="entry name" value="Pat_hypo_Ecoli_yjju_like"/>
    <property type="match status" value="1"/>
</dbReference>
<feature type="short sequence motif" description="DGA/G" evidence="4">
    <location>
        <begin position="163"/>
        <end position="165"/>
    </location>
</feature>
<proteinExistence type="predicted"/>
<dbReference type="InterPro" id="IPR037483">
    <property type="entry name" value="YjjU-like"/>
</dbReference>
<dbReference type="GO" id="GO:0016042">
    <property type="term" value="P:lipid catabolic process"/>
    <property type="evidence" value="ECO:0007669"/>
    <property type="project" value="UniProtKB-UniRule"/>
</dbReference>
<dbReference type="InterPro" id="IPR016035">
    <property type="entry name" value="Acyl_Trfase/lysoPLipase"/>
</dbReference>
<comment type="caution">
    <text evidence="6">The sequence shown here is derived from an EMBL/GenBank/DDBJ whole genome shotgun (WGS) entry which is preliminary data.</text>
</comment>
<feature type="active site" description="Nucleophile" evidence="4">
    <location>
        <position position="40"/>
    </location>
</feature>
<name>A0A844FG71_9FIRM</name>
<evidence type="ECO:0000259" key="5">
    <source>
        <dbReference type="PROSITE" id="PS51635"/>
    </source>
</evidence>
<dbReference type="Pfam" id="PF01734">
    <property type="entry name" value="Patatin"/>
    <property type="match status" value="1"/>
</dbReference>
<dbReference type="InterPro" id="IPR045943">
    <property type="entry name" value="DUF6363"/>
</dbReference>
<dbReference type="Pfam" id="PF19890">
    <property type="entry name" value="DUF6363"/>
    <property type="match status" value="1"/>
</dbReference>
<dbReference type="Gene3D" id="3.40.1090.10">
    <property type="entry name" value="Cytosolic phospholipase A2 catalytic domain"/>
    <property type="match status" value="2"/>
</dbReference>
<evidence type="ECO:0000256" key="4">
    <source>
        <dbReference type="PROSITE-ProRule" id="PRU01161"/>
    </source>
</evidence>
<evidence type="ECO:0000313" key="6">
    <source>
        <dbReference type="EMBL" id="MSS43017.1"/>
    </source>
</evidence>
<feature type="domain" description="PNPLA" evidence="5">
    <location>
        <begin position="7"/>
        <end position="176"/>
    </location>
</feature>
<keyword evidence="1 4" id="KW-0378">Hydrolase</keyword>
<evidence type="ECO:0000256" key="2">
    <source>
        <dbReference type="ARBA" id="ARBA00022963"/>
    </source>
</evidence>
<dbReference type="PANTHER" id="PTHR14226">
    <property type="entry name" value="NEUROPATHY TARGET ESTERASE/SWISS CHEESE D.MELANOGASTER"/>
    <property type="match status" value="1"/>
</dbReference>
<keyword evidence="3 4" id="KW-0443">Lipid metabolism</keyword>
<dbReference type="EMBL" id="VULR01000005">
    <property type="protein sequence ID" value="MSS43017.1"/>
    <property type="molecule type" value="Genomic_DNA"/>
</dbReference>
<sequence length="294" mass="33702">MDKNVGLVLEGGGMRGAYTSGVLAAFMDGDIRTPYVIGVSAGASNGANYVSGQRERNKKVFVDHVKDKEYSGFTHWIKKKSYFNMDFLYGELPNEVVPFDYEAFDKSKVVFKACVTHCETGKPVYFEKSDFDSKYYGEVILRASSSLPIISQPVEINGELYYDGGIVDSIPIEKSIEDGNDYNIIILTRNKDYRKGPQKLGIISKRFLKKHPKLYEAIKTRHIRYNKVLDKIDKLEDEGKVFVFRPIEEMKVDRLEKDVSKLNDLYEQGYSEAMKQIDDLKKWLNSLKNNVKTY</sequence>
<dbReference type="PROSITE" id="PS51635">
    <property type="entry name" value="PNPLA"/>
    <property type="match status" value="1"/>
</dbReference>
<dbReference type="GO" id="GO:0016787">
    <property type="term" value="F:hydrolase activity"/>
    <property type="evidence" value="ECO:0007669"/>
    <property type="project" value="UniProtKB-UniRule"/>
</dbReference>
<dbReference type="InterPro" id="IPR050301">
    <property type="entry name" value="NTE"/>
</dbReference>
<feature type="short sequence motif" description="GXSXG" evidence="4">
    <location>
        <begin position="38"/>
        <end position="42"/>
    </location>
</feature>
<reference evidence="6 7" key="1">
    <citation type="submission" date="2019-08" db="EMBL/GenBank/DDBJ databases">
        <title>In-depth cultivation of the pig gut microbiome towards novel bacterial diversity and tailored functional studies.</title>
        <authorList>
            <person name="Wylensek D."/>
            <person name="Hitch T.C.A."/>
            <person name="Clavel T."/>
        </authorList>
    </citation>
    <scope>NUCLEOTIDE SEQUENCE [LARGE SCALE GENOMIC DNA]</scope>
    <source>
        <strain evidence="6 7">Med78-601-WT-4W-RMD-3</strain>
    </source>
</reference>
<gene>
    <name evidence="6" type="ORF">FYJ27_04615</name>
</gene>